<organism evidence="1 2">
    <name type="scientific">Botrytis hyacinthi</name>
    <dbReference type="NCBI Taxonomy" id="278943"/>
    <lineage>
        <taxon>Eukaryota</taxon>
        <taxon>Fungi</taxon>
        <taxon>Dikarya</taxon>
        <taxon>Ascomycota</taxon>
        <taxon>Pezizomycotina</taxon>
        <taxon>Leotiomycetes</taxon>
        <taxon>Helotiales</taxon>
        <taxon>Sclerotiniaceae</taxon>
        <taxon>Botrytis</taxon>
    </lineage>
</organism>
<keyword evidence="2" id="KW-1185">Reference proteome</keyword>
<evidence type="ECO:0000313" key="1">
    <source>
        <dbReference type="EMBL" id="TGO31607.1"/>
    </source>
</evidence>
<accession>A0A4Z1GC50</accession>
<protein>
    <submittedName>
        <fullName evidence="1">Uncharacterized protein</fullName>
    </submittedName>
</protein>
<name>A0A4Z1GC50_9HELO</name>
<gene>
    <name evidence="1" type="ORF">BHYA_0487g00020</name>
</gene>
<sequence length="195" mass="22695">MEIQTALFTSLSPTQHSKSLQAQAQAPAPSNLHFEAKAISKMEVKHRLFLRRYPTSPASLRYFENIIIFIQLLALDCKVDNPDHFAFTHGTSYNYYVLKFGMRKEVPEIEPRYSYWLQKVNETPPKQYPWAIIDEDVFDYTEAHPTEAQSELKGFIKEACNLTSSIVYSHVHTRNSFFSETFYQEQSIFAHNTQT</sequence>
<evidence type="ECO:0000313" key="2">
    <source>
        <dbReference type="Proteomes" id="UP000297814"/>
    </source>
</evidence>
<dbReference type="EMBL" id="PQXK01000482">
    <property type="protein sequence ID" value="TGO31607.1"/>
    <property type="molecule type" value="Genomic_DNA"/>
</dbReference>
<comment type="caution">
    <text evidence="1">The sequence shown here is derived from an EMBL/GenBank/DDBJ whole genome shotgun (WGS) entry which is preliminary data.</text>
</comment>
<dbReference type="AlphaFoldDB" id="A0A4Z1GC50"/>
<proteinExistence type="predicted"/>
<reference evidence="1 2" key="1">
    <citation type="submission" date="2017-12" db="EMBL/GenBank/DDBJ databases">
        <title>Comparative genomics of Botrytis spp.</title>
        <authorList>
            <person name="Valero-Jimenez C.A."/>
            <person name="Tapia P."/>
            <person name="Veloso J."/>
            <person name="Silva-Moreno E."/>
            <person name="Staats M."/>
            <person name="Valdes J.H."/>
            <person name="Van Kan J.A.L."/>
        </authorList>
    </citation>
    <scope>NUCLEOTIDE SEQUENCE [LARGE SCALE GENOMIC DNA]</scope>
    <source>
        <strain evidence="1 2">Bh0001</strain>
    </source>
</reference>
<dbReference type="Proteomes" id="UP000297814">
    <property type="component" value="Unassembled WGS sequence"/>
</dbReference>